<comment type="caution">
    <text evidence="1">The sequence shown here is derived from an EMBL/GenBank/DDBJ whole genome shotgun (WGS) entry which is preliminary data.</text>
</comment>
<name>A0ACB8K278_CITSI</name>
<sequence length="883" mass="98225">MAWVEKDVSNGRERDPVQDNGFLKGPQSLPGTSGSPVAVGSTLKGFEGKDALSYANILRSRNKFVDALALYEIVLEKDSGNVEAHIGKGICLQMQNMGRLAFDSFSEAVKLDPQNACAHTHCGILYKDEGRLVEAAESYHKALSADPSYKPAAECLAIVLTDLGTSLKLAGNTQDGIQKYYEALKIDPHYAPAYYNLGVVYSELMQYDTALGCYEKAALERPMYAEAYCNMGVIYKNRGDLESAIACYERCLAVSPNFEIAKNNMAIALTDLGTKVKLEGDINQGVAYYKKALYYNWHYADAMYNLGVAYGEMLKFDMMALSIKPNFSQSLNNLGVVYTVQGKMDAAAEMIEKAIAANPTYAEAYNNLGVLYRDAGSISLAIDAYEQCLKIDPDSRNAGQNRLLAMNYINEGHDDKLFEAHRDWGKRFMRLYSQYTSWDNTKDPERPLVIGYVSPDYFTHSVSYFIEAPLVYHDYQNYKVVVYSAVVKADAKTIRFREKVMKKGGIWRDIYGIDEKKVAAMVREDKIDILVELTGHTANNKLGMMACQPAPVQVTWIGYPNTTGLPTIDYRITDSLADPPETKQKHVEELIRLPECFLCYTPSPEAGPVCPTPALTNGFITFGSFNNLAKITPKVLQVWARILCAVPNSRLVVKCKPFCCDSVRHRFLSTLEQLGLESLRVDLLPLILLNHDHMQAYSLMDISLDTFPYAGTTTTCESLYMGVPCVTMAGSVHAHNVGVSLLTKVGKGLKHLIAKNEDEYVQLALQLASDVTALANLRMSLRDLMSKSPVCDGQNFALGLESTYRNMWHRYCKGDVPSLKRMEMLQQQVVSEEPNKFSEPTKIIFAKEGSPGSVMPNGFNQASPSMLNLSNIEENGVQLNQHY</sequence>
<dbReference type="Proteomes" id="UP000829398">
    <property type="component" value="Chromosome 6"/>
</dbReference>
<evidence type="ECO:0000313" key="1">
    <source>
        <dbReference type="EMBL" id="KAH9738101.1"/>
    </source>
</evidence>
<keyword evidence="2" id="KW-1185">Reference proteome</keyword>
<protein>
    <submittedName>
        <fullName evidence="1">UDP-N-acetylglucosamine--peptide N-acetylglucosaminyltransferase SPINDLY</fullName>
    </submittedName>
</protein>
<dbReference type="EMBL" id="CM039175">
    <property type="protein sequence ID" value="KAH9738101.1"/>
    <property type="molecule type" value="Genomic_DNA"/>
</dbReference>
<accession>A0ACB8K278</accession>
<organism evidence="1 2">
    <name type="scientific">Citrus sinensis</name>
    <name type="common">Sweet orange</name>
    <name type="synonym">Citrus aurantium var. sinensis</name>
    <dbReference type="NCBI Taxonomy" id="2711"/>
    <lineage>
        <taxon>Eukaryota</taxon>
        <taxon>Viridiplantae</taxon>
        <taxon>Streptophyta</taxon>
        <taxon>Embryophyta</taxon>
        <taxon>Tracheophyta</taxon>
        <taxon>Spermatophyta</taxon>
        <taxon>Magnoliopsida</taxon>
        <taxon>eudicotyledons</taxon>
        <taxon>Gunneridae</taxon>
        <taxon>Pentapetalae</taxon>
        <taxon>rosids</taxon>
        <taxon>malvids</taxon>
        <taxon>Sapindales</taxon>
        <taxon>Rutaceae</taxon>
        <taxon>Aurantioideae</taxon>
        <taxon>Citrus</taxon>
    </lineage>
</organism>
<proteinExistence type="predicted"/>
<gene>
    <name evidence="1" type="ORF">KPL71_018664</name>
</gene>
<evidence type="ECO:0000313" key="2">
    <source>
        <dbReference type="Proteomes" id="UP000829398"/>
    </source>
</evidence>
<reference evidence="2" key="1">
    <citation type="journal article" date="2023" name="Hortic. Res.">
        <title>A chromosome-level phased genome enabling allele-level studies in sweet orange: a case study on citrus Huanglongbing tolerance.</title>
        <authorList>
            <person name="Wu B."/>
            <person name="Yu Q."/>
            <person name="Deng Z."/>
            <person name="Duan Y."/>
            <person name="Luo F."/>
            <person name="Gmitter F. Jr."/>
        </authorList>
    </citation>
    <scope>NUCLEOTIDE SEQUENCE [LARGE SCALE GENOMIC DNA]</scope>
    <source>
        <strain evidence="2">cv. Valencia</strain>
    </source>
</reference>
<keyword evidence="1" id="KW-0808">Transferase</keyword>
<keyword evidence="1" id="KW-0328">Glycosyltransferase</keyword>